<evidence type="ECO:0000259" key="11">
    <source>
        <dbReference type="PROSITE" id="PS50990"/>
    </source>
</evidence>
<dbReference type="SMART" id="SM00382">
    <property type="entry name" value="AAA"/>
    <property type="match status" value="1"/>
</dbReference>
<feature type="transmembrane region" description="Helical" evidence="8">
    <location>
        <begin position="158"/>
        <end position="181"/>
    </location>
</feature>
<dbReference type="Pfam" id="PF00664">
    <property type="entry name" value="ABC_membrane"/>
    <property type="match status" value="1"/>
</dbReference>
<feature type="domain" description="Peptidase C39" evidence="11">
    <location>
        <begin position="6"/>
        <end position="130"/>
    </location>
</feature>
<dbReference type="Gene3D" id="3.40.50.300">
    <property type="entry name" value="P-loop containing nucleotide triphosphate hydrolases"/>
    <property type="match status" value="1"/>
</dbReference>
<dbReference type="InterPro" id="IPR005074">
    <property type="entry name" value="Peptidase_C39"/>
</dbReference>
<comment type="subcellular location">
    <subcellularLocation>
        <location evidence="1">Cell membrane</location>
        <topology evidence="1">Multi-pass membrane protein</topology>
    </subcellularLocation>
</comment>
<keyword evidence="6 8" id="KW-1133">Transmembrane helix</keyword>
<proteinExistence type="predicted"/>
<dbReference type="Pfam" id="PF03412">
    <property type="entry name" value="Peptidase_C39"/>
    <property type="match status" value="1"/>
</dbReference>
<feature type="transmembrane region" description="Helical" evidence="8">
    <location>
        <begin position="193"/>
        <end position="214"/>
    </location>
</feature>
<dbReference type="PANTHER" id="PTHR43394:SF1">
    <property type="entry name" value="ATP-BINDING CASSETTE SUB-FAMILY B MEMBER 10, MITOCHONDRIAL"/>
    <property type="match status" value="1"/>
</dbReference>
<evidence type="ECO:0000256" key="8">
    <source>
        <dbReference type="SAM" id="Phobius"/>
    </source>
</evidence>
<evidence type="ECO:0000256" key="1">
    <source>
        <dbReference type="ARBA" id="ARBA00004651"/>
    </source>
</evidence>
<reference evidence="12 13" key="1">
    <citation type="submission" date="2023-09" db="EMBL/GenBank/DDBJ databases">
        <title>Aquirufa genomes.</title>
        <authorList>
            <person name="Pitt A."/>
        </authorList>
    </citation>
    <scope>NUCLEOTIDE SEQUENCE [LARGE SCALE GENOMIC DNA]</scope>
    <source>
        <strain evidence="12 13">LEOWEIH-7C</strain>
    </source>
</reference>
<dbReference type="InterPro" id="IPR036640">
    <property type="entry name" value="ABC1_TM_sf"/>
</dbReference>
<gene>
    <name evidence="12" type="ORF">PQG45_08705</name>
</gene>
<dbReference type="PROSITE" id="PS50893">
    <property type="entry name" value="ABC_TRANSPORTER_2"/>
    <property type="match status" value="1"/>
</dbReference>
<evidence type="ECO:0000313" key="12">
    <source>
        <dbReference type="EMBL" id="MDU0809109.1"/>
    </source>
</evidence>
<keyword evidence="4" id="KW-0378">Hydrolase</keyword>
<feature type="domain" description="ABC transporter" evidence="9">
    <location>
        <begin position="473"/>
        <end position="705"/>
    </location>
</feature>
<dbReference type="CDD" id="cd18570">
    <property type="entry name" value="ABC_6TM_PCAT1_LagD_like"/>
    <property type="match status" value="1"/>
</dbReference>
<evidence type="ECO:0000256" key="5">
    <source>
        <dbReference type="ARBA" id="ARBA00022840"/>
    </source>
</evidence>
<sequence length="711" mass="80584">MVKIKQQDIKDCGIACLASVGQHYGLHIPQAKIRHWAQTDLHGTNLMGMLHAASCMGLEAKALRGTRQNLTHIPLPGIVHGVLENNLSHFMVLDRFNEQRVYVMDPSDGSARKMTWEEFGRFWTGIIILLKPGENFNAYQEQSSSYARIWELIRPHKFRFIFTWLLALVYTVLGLTMSLFIQQLSDVIIPLKQYALLQSYSLAMLGILVLQFALQAYKTKTMLAVGQQLDYGIMRGYFSHIFTLPQRFFDTFRVGEIMSRVSDAVKIRQFINEVMIDLFLNASIVLSAYALLFWWDKRLAWLMLPLIPLHAAVYGITNRWNREQERQMMENTANLENHLVESIGQAKTVKMYGIHEFLQAQTQALLSTFLGEAYASKRVNYISEWAVQGMRALFILLLLWQGGQLVMQDRLSMGELFALFALYNYFSGPLAQLTQVNKSWQAAKIASERLYDILDTNVEDMGNRVPLNLGTSLAFQQVNFQYGFRKHILQNVSLECRMGEFTGIVGESGSGKSTLFHLMQKLYPISSGRITWNGESIERLSTEVLRQKIACVPQEIELFNGSIAANIALGDLHPNQERMKEIVDALGLGDLIKQLDHGFETLVGDHGIALSGGQKQRLGIARALYRQPEVILLDEATAALDTAAEMQVLRTIRERVGTVVLISHRMQNFRDAHCIYVMQAGTCVESGSHIELMREGTAYFALLEKQNGQLV</sequence>
<dbReference type="RefSeq" id="WP_315574247.1">
    <property type="nucleotide sequence ID" value="NZ_JARDXH010000001.1"/>
</dbReference>
<dbReference type="PROSITE" id="PS50990">
    <property type="entry name" value="PEPTIDASE_C39"/>
    <property type="match status" value="1"/>
</dbReference>
<evidence type="ECO:0000256" key="6">
    <source>
        <dbReference type="ARBA" id="ARBA00022989"/>
    </source>
</evidence>
<feature type="transmembrane region" description="Helical" evidence="8">
    <location>
        <begin position="274"/>
        <end position="295"/>
    </location>
</feature>
<evidence type="ECO:0000256" key="3">
    <source>
        <dbReference type="ARBA" id="ARBA00022741"/>
    </source>
</evidence>
<comment type="caution">
    <text evidence="12">The sequence shown here is derived from an EMBL/GenBank/DDBJ whole genome shotgun (WGS) entry which is preliminary data.</text>
</comment>
<keyword evidence="7 8" id="KW-0472">Membrane</keyword>
<dbReference type="Gene3D" id="1.20.1560.10">
    <property type="entry name" value="ABC transporter type 1, transmembrane domain"/>
    <property type="match status" value="1"/>
</dbReference>
<keyword evidence="2 8" id="KW-0812">Transmembrane</keyword>
<dbReference type="InterPro" id="IPR017871">
    <property type="entry name" value="ABC_transporter-like_CS"/>
</dbReference>
<dbReference type="PROSITE" id="PS50929">
    <property type="entry name" value="ABC_TM1F"/>
    <property type="match status" value="1"/>
</dbReference>
<keyword evidence="3" id="KW-0547">Nucleotide-binding</keyword>
<dbReference type="InterPro" id="IPR039421">
    <property type="entry name" value="Type_1_exporter"/>
</dbReference>
<evidence type="ECO:0000256" key="7">
    <source>
        <dbReference type="ARBA" id="ARBA00023136"/>
    </source>
</evidence>
<dbReference type="CDD" id="cd02418">
    <property type="entry name" value="Peptidase_C39B"/>
    <property type="match status" value="1"/>
</dbReference>
<dbReference type="SUPFAM" id="SSF52540">
    <property type="entry name" value="P-loop containing nucleoside triphosphate hydrolases"/>
    <property type="match status" value="1"/>
</dbReference>
<name>A0ABU3TTI0_9BACT</name>
<evidence type="ECO:0000256" key="2">
    <source>
        <dbReference type="ARBA" id="ARBA00022692"/>
    </source>
</evidence>
<dbReference type="PANTHER" id="PTHR43394">
    <property type="entry name" value="ATP-DEPENDENT PERMEASE MDL1, MITOCHONDRIAL"/>
    <property type="match status" value="1"/>
</dbReference>
<organism evidence="12 13">
    <name type="scientific">Aquirufa regiilacus</name>
    <dbReference type="NCBI Taxonomy" id="3024868"/>
    <lineage>
        <taxon>Bacteria</taxon>
        <taxon>Pseudomonadati</taxon>
        <taxon>Bacteroidota</taxon>
        <taxon>Cytophagia</taxon>
        <taxon>Cytophagales</taxon>
        <taxon>Flectobacillaceae</taxon>
        <taxon>Aquirufa</taxon>
    </lineage>
</organism>
<keyword evidence="13" id="KW-1185">Reference proteome</keyword>
<keyword evidence="5" id="KW-0067">ATP-binding</keyword>
<dbReference type="EMBL" id="JAVNWW010000004">
    <property type="protein sequence ID" value="MDU0809109.1"/>
    <property type="molecule type" value="Genomic_DNA"/>
</dbReference>
<dbReference type="InterPro" id="IPR011527">
    <property type="entry name" value="ABC1_TM_dom"/>
</dbReference>
<dbReference type="Gene3D" id="3.90.70.10">
    <property type="entry name" value="Cysteine proteinases"/>
    <property type="match status" value="1"/>
</dbReference>
<dbReference type="InterPro" id="IPR027417">
    <property type="entry name" value="P-loop_NTPase"/>
</dbReference>
<evidence type="ECO:0000259" key="10">
    <source>
        <dbReference type="PROSITE" id="PS50929"/>
    </source>
</evidence>
<dbReference type="SUPFAM" id="SSF90123">
    <property type="entry name" value="ABC transporter transmembrane region"/>
    <property type="match status" value="1"/>
</dbReference>
<evidence type="ECO:0000259" key="9">
    <source>
        <dbReference type="PROSITE" id="PS50893"/>
    </source>
</evidence>
<dbReference type="PROSITE" id="PS00211">
    <property type="entry name" value="ABC_TRANSPORTER_1"/>
    <property type="match status" value="1"/>
</dbReference>
<feature type="domain" description="ABC transmembrane type-1" evidence="10">
    <location>
        <begin position="165"/>
        <end position="442"/>
    </location>
</feature>
<dbReference type="Pfam" id="PF00005">
    <property type="entry name" value="ABC_tran"/>
    <property type="match status" value="1"/>
</dbReference>
<evidence type="ECO:0000313" key="13">
    <source>
        <dbReference type="Proteomes" id="UP001249959"/>
    </source>
</evidence>
<protein>
    <submittedName>
        <fullName evidence="12">Peptidase domain-containing ABC transporter</fullName>
    </submittedName>
</protein>
<evidence type="ECO:0000256" key="4">
    <source>
        <dbReference type="ARBA" id="ARBA00022801"/>
    </source>
</evidence>
<dbReference type="Proteomes" id="UP001249959">
    <property type="component" value="Unassembled WGS sequence"/>
</dbReference>
<accession>A0ABU3TTI0</accession>
<dbReference type="InterPro" id="IPR003439">
    <property type="entry name" value="ABC_transporter-like_ATP-bd"/>
</dbReference>
<dbReference type="InterPro" id="IPR003593">
    <property type="entry name" value="AAA+_ATPase"/>
</dbReference>